<dbReference type="Gene3D" id="3.40.50.11090">
    <property type="match status" value="1"/>
</dbReference>
<dbReference type="SUPFAM" id="SSF53756">
    <property type="entry name" value="UDP-Glycosyltransferase/glycogen phosphorylase"/>
    <property type="match status" value="1"/>
</dbReference>
<feature type="domain" description="WsaF C-terminal" evidence="2">
    <location>
        <begin position="277"/>
        <end position="397"/>
    </location>
</feature>
<proteinExistence type="predicted"/>
<dbReference type="EMBL" id="CABFNB010000126">
    <property type="protein sequence ID" value="VTZ64383.1"/>
    <property type="molecule type" value="Genomic_DNA"/>
</dbReference>
<dbReference type="InterPro" id="IPR055050">
    <property type="entry name" value="WsaF_C"/>
</dbReference>
<feature type="domain" description="WsaF N-terminal" evidence="1">
    <location>
        <begin position="179"/>
        <end position="234"/>
    </location>
</feature>
<organism evidence="3">
    <name type="scientific">Sinorhizobium medicae</name>
    <dbReference type="NCBI Taxonomy" id="110321"/>
    <lineage>
        <taxon>Bacteria</taxon>
        <taxon>Pseudomonadati</taxon>
        <taxon>Pseudomonadota</taxon>
        <taxon>Alphaproteobacteria</taxon>
        <taxon>Hyphomicrobiales</taxon>
        <taxon>Rhizobiaceae</taxon>
        <taxon>Sinorhizobium/Ensifer group</taxon>
        <taxon>Sinorhizobium</taxon>
    </lineage>
</organism>
<dbReference type="Pfam" id="PF21374">
    <property type="entry name" value="WsaF_N"/>
    <property type="match status" value="1"/>
</dbReference>
<keyword evidence="3" id="KW-0808">Transferase</keyword>
<name>A0A508X908_9HYPH</name>
<dbReference type="InterPro" id="IPR048510">
    <property type="entry name" value="WsaF_N"/>
</dbReference>
<dbReference type="GO" id="GO:0016740">
    <property type="term" value="F:transferase activity"/>
    <property type="evidence" value="ECO:0007669"/>
    <property type="project" value="UniProtKB-KW"/>
</dbReference>
<evidence type="ECO:0000259" key="2">
    <source>
        <dbReference type="Pfam" id="PF22772"/>
    </source>
</evidence>
<evidence type="ECO:0000259" key="1">
    <source>
        <dbReference type="Pfam" id="PF21374"/>
    </source>
</evidence>
<evidence type="ECO:0000313" key="3">
    <source>
        <dbReference type="EMBL" id="VTZ64383.1"/>
    </source>
</evidence>
<accession>A0A508X908</accession>
<dbReference type="Pfam" id="PF22772">
    <property type="entry name" value="WsaF_C"/>
    <property type="match status" value="1"/>
</dbReference>
<reference evidence="3" key="1">
    <citation type="submission" date="2019-06" db="EMBL/GenBank/DDBJ databases">
        <authorList>
            <person name="Le Quere A."/>
            <person name="Colella S."/>
        </authorList>
    </citation>
    <scope>NUCLEOTIDE SEQUENCE</scope>
    <source>
        <strain evidence="3">EmedicaeMD41</strain>
    </source>
</reference>
<dbReference type="AlphaFoldDB" id="A0A508X908"/>
<sequence length="441" mass="49102">MLEMGGRSSLQREIFSMSATMKEGFALCGAAASVFREIPRQFGRRTRQISHIVATTGFQGVICRARFKASDWIRPREPVWPVVPDDIIAADLSQPFCARVPEIDREAPITVNWVTGPAGRGSGGHTTLYRIVKQLQNSGYLNRVYLYDPYAGDPKYYQGLAREHYGLTCEIGDIRDGMKDADALVATSWPTAYAVFNARCAGKRFYFVQDYEPYFYPVGTNSVLAENTYRMGFHGITAGRWLAEKLAREFGMQSDYFPFGCDTALYRRDPASKRSGVAFYARVGTPRRAVELGLLALELFAKRQPQIELHLFGERFDNLPFRVTNHGLVSPQRLNEIYNRCFAGLSLSLTNVSLVPQEMLASGCLPVVNDAVQNRIVLDNSYVRYAPLTPHLLAAALESVVSMPDFASVSKKASESVAPTSWNMAGAAVDRAFRVALRQAL</sequence>
<dbReference type="GO" id="GO:0030247">
    <property type="term" value="F:polysaccharide binding"/>
    <property type="evidence" value="ECO:0007669"/>
    <property type="project" value="InterPro"/>
</dbReference>
<protein>
    <submittedName>
        <fullName evidence="3">Glycosyl transferase group 1</fullName>
    </submittedName>
</protein>
<gene>
    <name evidence="3" type="ORF">EMEDMD4_580017</name>
</gene>
<dbReference type="Gene3D" id="3.40.50.2000">
    <property type="entry name" value="Glycogen Phosphorylase B"/>
    <property type="match status" value="1"/>
</dbReference>
<dbReference type="Proteomes" id="UP000507954">
    <property type="component" value="Unassembled WGS sequence"/>
</dbReference>